<dbReference type="Proteomes" id="UP001165080">
    <property type="component" value="Unassembled WGS sequence"/>
</dbReference>
<accession>A0A9W6FA03</accession>
<evidence type="ECO:0000313" key="4">
    <source>
        <dbReference type="Proteomes" id="UP001165080"/>
    </source>
</evidence>
<feature type="region of interest" description="Disordered" evidence="1">
    <location>
        <begin position="215"/>
        <end position="236"/>
    </location>
</feature>
<feature type="compositionally biased region" description="Low complexity" evidence="1">
    <location>
        <begin position="58"/>
        <end position="69"/>
    </location>
</feature>
<proteinExistence type="predicted"/>
<dbReference type="Pfam" id="PF07534">
    <property type="entry name" value="TLD"/>
    <property type="match status" value="1"/>
</dbReference>
<dbReference type="AlphaFoldDB" id="A0A9W6FA03"/>
<name>A0A9W6FA03_9CHLO</name>
<evidence type="ECO:0000259" key="2">
    <source>
        <dbReference type="Pfam" id="PF07534"/>
    </source>
</evidence>
<sequence length="334" mass="36458">MLLSSCTHHHHHYRQHNAAPRRTHAGRVAFGAWPTPRLAHGSHPARNGTAPARASNNKQQQPEGQQQQKPKQEMDMVERMVSFFFPKALSDPAPMGLKRINFDELPDQYCEMDERAAPVPGDERDPLVVAVRPLLARTQLQGRPLKCVYDAENDGWNPAAFHVKVDGLGAAVVVAGTSGGAVLGGYNPEGWIGLGEDRASNGAFLFTWPHWGKDKNKGDVRSGRTQSREGKGEGPFKLAKVGGPNLAVIDNPGSGPQFGADGLSIPLKPRGKERLAKSKLGTYYSRLPDGGRSLFGPGDDPKRAELEWLKVYVADARGVEWKLEGITWKSTVVE</sequence>
<keyword evidence="4" id="KW-1185">Reference proteome</keyword>
<dbReference type="EMBL" id="BRXU01000052">
    <property type="protein sequence ID" value="GLC61813.1"/>
    <property type="molecule type" value="Genomic_DNA"/>
</dbReference>
<feature type="compositionally biased region" description="Basic residues" evidence="1">
    <location>
        <begin position="7"/>
        <end position="25"/>
    </location>
</feature>
<gene>
    <name evidence="3" type="primary">PLESTBF000932</name>
    <name evidence="3" type="ORF">PLESTB_001806000</name>
</gene>
<evidence type="ECO:0000313" key="3">
    <source>
        <dbReference type="EMBL" id="GLC61813.1"/>
    </source>
</evidence>
<feature type="region of interest" description="Disordered" evidence="1">
    <location>
        <begin position="1"/>
        <end position="73"/>
    </location>
</feature>
<reference evidence="3 4" key="1">
    <citation type="journal article" date="2023" name="Commun. Biol.">
        <title>Reorganization of the ancestral sex-determining regions during the evolution of trioecy in Pleodorina starrii.</title>
        <authorList>
            <person name="Takahashi K."/>
            <person name="Suzuki S."/>
            <person name="Kawai-Toyooka H."/>
            <person name="Yamamoto K."/>
            <person name="Hamaji T."/>
            <person name="Ootsuki R."/>
            <person name="Yamaguchi H."/>
            <person name="Kawachi M."/>
            <person name="Higashiyama T."/>
            <person name="Nozaki H."/>
        </authorList>
    </citation>
    <scope>NUCLEOTIDE SEQUENCE [LARGE SCALE GENOMIC DNA]</scope>
    <source>
        <strain evidence="3 4">NIES-4479</strain>
    </source>
</reference>
<protein>
    <recommendedName>
        <fullName evidence="2">TLDc domain-containing protein</fullName>
    </recommendedName>
</protein>
<organism evidence="3 4">
    <name type="scientific">Pleodorina starrii</name>
    <dbReference type="NCBI Taxonomy" id="330485"/>
    <lineage>
        <taxon>Eukaryota</taxon>
        <taxon>Viridiplantae</taxon>
        <taxon>Chlorophyta</taxon>
        <taxon>core chlorophytes</taxon>
        <taxon>Chlorophyceae</taxon>
        <taxon>CS clade</taxon>
        <taxon>Chlamydomonadales</taxon>
        <taxon>Volvocaceae</taxon>
        <taxon>Pleodorina</taxon>
    </lineage>
</organism>
<feature type="domain" description="TLDc" evidence="2">
    <location>
        <begin position="140"/>
        <end position="207"/>
    </location>
</feature>
<dbReference type="InterPro" id="IPR006571">
    <property type="entry name" value="TLDc_dom"/>
</dbReference>
<evidence type="ECO:0000256" key="1">
    <source>
        <dbReference type="SAM" id="MobiDB-lite"/>
    </source>
</evidence>
<feature type="compositionally biased region" description="Basic and acidic residues" evidence="1">
    <location>
        <begin position="215"/>
        <end position="234"/>
    </location>
</feature>
<comment type="caution">
    <text evidence="3">The sequence shown here is derived from an EMBL/GenBank/DDBJ whole genome shotgun (WGS) entry which is preliminary data.</text>
</comment>